<comment type="subcellular location">
    <subcellularLocation>
        <location evidence="1 9">Cell membrane</location>
        <topology evidence="1">Multi-pass membrane protein</topology>
    </subcellularLocation>
    <subcellularLocation>
        <location evidence="9">Bacterial flagellum basal body</location>
    </subcellularLocation>
</comment>
<dbReference type="PIRSF" id="PIRSF004669">
    <property type="entry name" value="FliQ"/>
    <property type="match status" value="1"/>
</dbReference>
<evidence type="ECO:0000256" key="5">
    <source>
        <dbReference type="ARBA" id="ARBA00022692"/>
    </source>
</evidence>
<evidence type="ECO:0000256" key="6">
    <source>
        <dbReference type="ARBA" id="ARBA00022989"/>
    </source>
</evidence>
<feature type="transmembrane region" description="Helical" evidence="9">
    <location>
        <begin position="51"/>
        <end position="70"/>
    </location>
</feature>
<sequence length="90" mass="9913">MTPESVIDVGQQAIWTTLLLSAPLLGIALVVGVLVSIFQAATQINEMTLSFVPKVIAMGLVMVILGPWMLHLMMDYTIQLFHNIPHLIDQ</sequence>
<organism evidence="11 12">
    <name type="scientific">Acidithiobacillus thiooxidans</name>
    <name type="common">Thiobacillus thiooxidans</name>
    <dbReference type="NCBI Taxonomy" id="930"/>
    <lineage>
        <taxon>Bacteria</taxon>
        <taxon>Pseudomonadati</taxon>
        <taxon>Pseudomonadota</taxon>
        <taxon>Acidithiobacillia</taxon>
        <taxon>Acidithiobacillales</taxon>
        <taxon>Acidithiobacillaceae</taxon>
        <taxon>Acidithiobacillus</taxon>
    </lineage>
</organism>
<dbReference type="PRINTS" id="PR00952">
    <property type="entry name" value="TYPE3IMQPROT"/>
</dbReference>
<gene>
    <name evidence="9" type="primary">fliQ</name>
    <name evidence="10" type="ORF">A6M23_15180</name>
    <name evidence="11" type="ORF">A6P07_03875</name>
</gene>
<dbReference type="eggNOG" id="COG1987">
    <property type="taxonomic scope" value="Bacteria"/>
</dbReference>
<keyword evidence="6 9" id="KW-1133">Transmembrane helix</keyword>
<dbReference type="GO" id="GO:0044780">
    <property type="term" value="P:bacterial-type flagellum assembly"/>
    <property type="evidence" value="ECO:0007669"/>
    <property type="project" value="InterPro"/>
</dbReference>
<evidence type="ECO:0000256" key="3">
    <source>
        <dbReference type="ARBA" id="ARBA00021718"/>
    </source>
</evidence>
<proteinExistence type="inferred from homology"/>
<dbReference type="GO" id="GO:0009306">
    <property type="term" value="P:protein secretion"/>
    <property type="evidence" value="ECO:0007669"/>
    <property type="project" value="InterPro"/>
</dbReference>
<dbReference type="EMBL" id="LWRY01000207">
    <property type="protein sequence ID" value="OCX69508.1"/>
    <property type="molecule type" value="Genomic_DNA"/>
</dbReference>
<dbReference type="Proteomes" id="UP000095008">
    <property type="component" value="Unassembled WGS sequence"/>
</dbReference>
<evidence type="ECO:0000256" key="9">
    <source>
        <dbReference type="RuleBase" id="RU364090"/>
    </source>
</evidence>
<keyword evidence="13" id="KW-1185">Reference proteome</keyword>
<evidence type="ECO:0000313" key="10">
    <source>
        <dbReference type="EMBL" id="OCX69508.1"/>
    </source>
</evidence>
<dbReference type="RefSeq" id="WP_010639942.1">
    <property type="nucleotide sequence ID" value="NZ_JAAOMO010000023.1"/>
</dbReference>
<protein>
    <recommendedName>
        <fullName evidence="3 9">Flagellar biosynthetic protein FliQ</fullName>
    </recommendedName>
</protein>
<keyword evidence="8 9" id="KW-0975">Bacterial flagellum</keyword>
<dbReference type="OrthoDB" id="5295741at2"/>
<evidence type="ECO:0000256" key="4">
    <source>
        <dbReference type="ARBA" id="ARBA00022475"/>
    </source>
</evidence>
<evidence type="ECO:0000256" key="8">
    <source>
        <dbReference type="ARBA" id="ARBA00023143"/>
    </source>
</evidence>
<dbReference type="GO" id="GO:0005886">
    <property type="term" value="C:plasma membrane"/>
    <property type="evidence" value="ECO:0007669"/>
    <property type="project" value="UniProtKB-SubCell"/>
</dbReference>
<keyword evidence="7 9" id="KW-0472">Membrane</keyword>
<keyword evidence="4 9" id="KW-1003">Cell membrane</keyword>
<reference evidence="11 12" key="1">
    <citation type="journal article" date="2016" name="Int. J. Mol. Sci.">
        <title>Comparative genomics of the extreme acidophile Acidithiobacillus thiooxidans reveals intraspecific divergence and niche adaptation.</title>
        <authorList>
            <person name="Zhang X."/>
            <person name="Feng X."/>
            <person name="Tao J."/>
            <person name="Ma L."/>
            <person name="Xiao Y."/>
            <person name="Liang Y."/>
            <person name="Liu X."/>
            <person name="Yin H."/>
        </authorList>
    </citation>
    <scope>NUCLEOTIDE SEQUENCE [LARGE SCALE GENOMIC DNA]</scope>
    <source>
        <strain evidence="11 12">A02</strain>
        <strain evidence="10">DXS-W</strain>
    </source>
</reference>
<evidence type="ECO:0000313" key="13">
    <source>
        <dbReference type="Proteomes" id="UP000095008"/>
    </source>
</evidence>
<evidence type="ECO:0000313" key="12">
    <source>
        <dbReference type="Proteomes" id="UP000094893"/>
    </source>
</evidence>
<dbReference type="Pfam" id="PF01313">
    <property type="entry name" value="Bac_export_3"/>
    <property type="match status" value="1"/>
</dbReference>
<evidence type="ECO:0000256" key="7">
    <source>
        <dbReference type="ARBA" id="ARBA00023136"/>
    </source>
</evidence>
<comment type="caution">
    <text evidence="11">The sequence shown here is derived from an EMBL/GenBank/DDBJ whole genome shotgun (WGS) entry which is preliminary data.</text>
</comment>
<keyword evidence="5 9" id="KW-0812">Transmembrane</keyword>
<comment type="similarity">
    <text evidence="2 9">Belongs to the FliQ/MopD/SpaQ family.</text>
</comment>
<evidence type="ECO:0000256" key="1">
    <source>
        <dbReference type="ARBA" id="ARBA00004651"/>
    </source>
</evidence>
<evidence type="ECO:0000256" key="2">
    <source>
        <dbReference type="ARBA" id="ARBA00006156"/>
    </source>
</evidence>
<dbReference type="NCBIfam" id="TIGR01402">
    <property type="entry name" value="fliQ"/>
    <property type="match status" value="1"/>
</dbReference>
<accession>A0A1C2JMA9</accession>
<comment type="function">
    <text evidence="9">Role in flagellar biosynthesis.</text>
</comment>
<dbReference type="PANTHER" id="PTHR34040">
    <property type="entry name" value="FLAGELLAR BIOSYNTHETIC PROTEIN FLIQ"/>
    <property type="match status" value="1"/>
</dbReference>
<dbReference type="PANTHER" id="PTHR34040:SF2">
    <property type="entry name" value="FLAGELLAR BIOSYNTHETIC PROTEIN FLIQ"/>
    <property type="match status" value="1"/>
</dbReference>
<dbReference type="InterPro" id="IPR006305">
    <property type="entry name" value="FliQ"/>
</dbReference>
<dbReference type="STRING" id="930.GCA_002079865_03310"/>
<dbReference type="GO" id="GO:0009425">
    <property type="term" value="C:bacterial-type flagellum basal body"/>
    <property type="evidence" value="ECO:0007669"/>
    <property type="project" value="UniProtKB-SubCell"/>
</dbReference>
<name>A0A1C2JMA9_ACITH</name>
<feature type="transmembrane region" description="Helical" evidence="9">
    <location>
        <begin position="12"/>
        <end position="39"/>
    </location>
</feature>
<dbReference type="InterPro" id="IPR002191">
    <property type="entry name" value="Bac_export_3"/>
</dbReference>
<dbReference type="EMBL" id="LWSA01000031">
    <property type="protein sequence ID" value="OCX76028.1"/>
    <property type="molecule type" value="Genomic_DNA"/>
</dbReference>
<evidence type="ECO:0000313" key="11">
    <source>
        <dbReference type="EMBL" id="OCX76028.1"/>
    </source>
</evidence>
<dbReference type="AlphaFoldDB" id="A0A1C2JMA9"/>
<dbReference type="Proteomes" id="UP000094893">
    <property type="component" value="Unassembled WGS sequence"/>
</dbReference>